<keyword evidence="5" id="KW-0997">Cell inner membrane</keyword>
<dbReference type="Pfam" id="PF25885">
    <property type="entry name" value="HH_EMRA"/>
    <property type="match status" value="1"/>
</dbReference>
<comment type="caution">
    <text evidence="13">The sequence shown here is derived from an EMBL/GenBank/DDBJ whole genome shotgun (WGS) entry which is preliminary data.</text>
</comment>
<organism evidence="13 14">
    <name type="scientific">Aquitalea magnusonii</name>
    <dbReference type="NCBI Taxonomy" id="332411"/>
    <lineage>
        <taxon>Bacteria</taxon>
        <taxon>Pseudomonadati</taxon>
        <taxon>Pseudomonadota</taxon>
        <taxon>Betaproteobacteria</taxon>
        <taxon>Neisseriales</taxon>
        <taxon>Chromobacteriaceae</taxon>
        <taxon>Aquitalea</taxon>
    </lineage>
</organism>
<feature type="domain" description="p-hydroxybenzoic acid efflux pump subunit AaeA-like beta-barrel" evidence="12">
    <location>
        <begin position="243"/>
        <end position="332"/>
    </location>
</feature>
<dbReference type="InterPro" id="IPR050739">
    <property type="entry name" value="MFP"/>
</dbReference>
<reference evidence="13 14" key="1">
    <citation type="submission" date="2018-05" db="EMBL/GenBank/DDBJ databases">
        <title>Genomic Encyclopedia of Type Strains, Phase IV (KMG-IV): sequencing the most valuable type-strain genomes for metagenomic binning, comparative biology and taxonomic classification.</title>
        <authorList>
            <person name="Goeker M."/>
        </authorList>
    </citation>
    <scope>NUCLEOTIDE SEQUENCE [LARGE SCALE GENOMIC DNA]</scope>
    <source>
        <strain evidence="13 14">DSM 25134</strain>
    </source>
</reference>
<keyword evidence="4" id="KW-1003">Cell membrane</keyword>
<evidence type="ECO:0000256" key="4">
    <source>
        <dbReference type="ARBA" id="ARBA00022475"/>
    </source>
</evidence>
<dbReference type="GO" id="GO:0015721">
    <property type="term" value="P:bile acid and bile salt transport"/>
    <property type="evidence" value="ECO:0007669"/>
    <property type="project" value="UniProtKB-ARBA"/>
</dbReference>
<dbReference type="FunFam" id="2.40.30.170:FF:000003">
    <property type="entry name" value="Multidrug resistance protein A"/>
    <property type="match status" value="1"/>
</dbReference>
<keyword evidence="6 10" id="KW-0812">Transmembrane</keyword>
<evidence type="ECO:0000256" key="5">
    <source>
        <dbReference type="ARBA" id="ARBA00022519"/>
    </source>
</evidence>
<dbReference type="GO" id="GO:0046677">
    <property type="term" value="P:response to antibiotic"/>
    <property type="evidence" value="ECO:0007669"/>
    <property type="project" value="UniProtKB-ARBA"/>
</dbReference>
<gene>
    <name evidence="13" type="ORF">DFR38_110102</name>
</gene>
<dbReference type="InterPro" id="IPR058634">
    <property type="entry name" value="AaeA-lik-b-barrel"/>
</dbReference>
<name>A0A318JYS4_9NEIS</name>
<feature type="region of interest" description="Disordered" evidence="9">
    <location>
        <begin position="339"/>
        <end position="363"/>
    </location>
</feature>
<dbReference type="Gene3D" id="2.40.30.170">
    <property type="match status" value="1"/>
</dbReference>
<dbReference type="Pfam" id="PF25963">
    <property type="entry name" value="Beta-barrel_AAEA"/>
    <property type="match status" value="1"/>
</dbReference>
<dbReference type="PANTHER" id="PTHR30386">
    <property type="entry name" value="MEMBRANE FUSION SUBUNIT OF EMRAB-TOLC MULTIDRUG EFFLUX PUMP"/>
    <property type="match status" value="1"/>
</dbReference>
<evidence type="ECO:0000313" key="13">
    <source>
        <dbReference type="EMBL" id="PXX46004.1"/>
    </source>
</evidence>
<evidence type="ECO:0000256" key="8">
    <source>
        <dbReference type="ARBA" id="ARBA00023136"/>
    </source>
</evidence>
<feature type="compositionally biased region" description="Polar residues" evidence="9">
    <location>
        <begin position="346"/>
        <end position="359"/>
    </location>
</feature>
<dbReference type="OrthoDB" id="9811754at2"/>
<dbReference type="AlphaFoldDB" id="A0A318JYS4"/>
<protein>
    <submittedName>
        <fullName evidence="13">Membrane fusion protein (Multidrug efflux system)</fullName>
    </submittedName>
</protein>
<dbReference type="SUPFAM" id="SSF111369">
    <property type="entry name" value="HlyD-like secretion proteins"/>
    <property type="match status" value="2"/>
</dbReference>
<evidence type="ECO:0000256" key="1">
    <source>
        <dbReference type="ARBA" id="ARBA00004377"/>
    </source>
</evidence>
<evidence type="ECO:0000256" key="9">
    <source>
        <dbReference type="SAM" id="MobiDB-lite"/>
    </source>
</evidence>
<evidence type="ECO:0000256" key="10">
    <source>
        <dbReference type="SAM" id="Phobius"/>
    </source>
</evidence>
<feature type="domain" description="Multidrug export protein EmrA/FarA alpha-helical hairpin" evidence="11">
    <location>
        <begin position="87"/>
        <end position="207"/>
    </location>
</feature>
<dbReference type="EMBL" id="QJKC01000010">
    <property type="protein sequence ID" value="PXX46004.1"/>
    <property type="molecule type" value="Genomic_DNA"/>
</dbReference>
<dbReference type="Gene3D" id="1.10.287.470">
    <property type="entry name" value="Helix hairpin bin"/>
    <property type="match status" value="1"/>
</dbReference>
<dbReference type="Proteomes" id="UP000248395">
    <property type="component" value="Unassembled WGS sequence"/>
</dbReference>
<evidence type="ECO:0000256" key="6">
    <source>
        <dbReference type="ARBA" id="ARBA00022692"/>
    </source>
</evidence>
<evidence type="ECO:0000256" key="7">
    <source>
        <dbReference type="ARBA" id="ARBA00022989"/>
    </source>
</evidence>
<dbReference type="RefSeq" id="WP_059287173.1">
    <property type="nucleotide sequence ID" value="NZ_LNQU01000160.1"/>
</dbReference>
<sequence>MDKQIETAKSRKRNLFVATGLIAALAIGYGAYWGLVLSHQENTDDAYVAGHMVQLTPEVGGTVVKISAEDTDRVDSGQTVVAFDNSDAKLAFERARNEFAQTVRETRQLMTSTQQLAAQVAVREAELTKAQADLKRRETLAGSDAISSEELGHARDAVSTAKAALDAAREQAKATDALVGKDVLAKQPNVQRAASKLKEAWLALQRTEVKAPVSGYVARRNVQVGQRVATGTPLMVVVPLDSVWVDANFKEVQLAKIRIGQDVELTADVYGSKVVYHGKVQGLSAGTGSAFSLLPAQNATGNWIKVVQRVPVRIQLDPKELKDHPLRVGLSVDAVVDTSKQDGPSLAQSPRGNPTQETHALTPDLKQADELVASLLAANAQ</sequence>
<feature type="transmembrane region" description="Helical" evidence="10">
    <location>
        <begin position="15"/>
        <end position="35"/>
    </location>
</feature>
<accession>A0A318JYS4</accession>
<dbReference type="GO" id="GO:0005886">
    <property type="term" value="C:plasma membrane"/>
    <property type="evidence" value="ECO:0007669"/>
    <property type="project" value="UniProtKB-SubCell"/>
</dbReference>
<dbReference type="InterPro" id="IPR058633">
    <property type="entry name" value="EmrA/FarA_HH"/>
</dbReference>
<evidence type="ECO:0000259" key="11">
    <source>
        <dbReference type="Pfam" id="PF25885"/>
    </source>
</evidence>
<evidence type="ECO:0000256" key="2">
    <source>
        <dbReference type="ARBA" id="ARBA00009477"/>
    </source>
</evidence>
<proteinExistence type="inferred from homology"/>
<evidence type="ECO:0000256" key="3">
    <source>
        <dbReference type="ARBA" id="ARBA00022448"/>
    </source>
</evidence>
<comment type="similarity">
    <text evidence="2">Belongs to the membrane fusion protein (MFP) (TC 8.A.1) family.</text>
</comment>
<comment type="subcellular location">
    <subcellularLocation>
        <location evidence="1">Cell inner membrane</location>
        <topology evidence="1">Single-pass membrane protein</topology>
    </subcellularLocation>
</comment>
<keyword evidence="14" id="KW-1185">Reference proteome</keyword>
<keyword evidence="7 10" id="KW-1133">Transmembrane helix</keyword>
<evidence type="ECO:0000259" key="12">
    <source>
        <dbReference type="Pfam" id="PF25963"/>
    </source>
</evidence>
<keyword evidence="8 10" id="KW-0472">Membrane</keyword>
<keyword evidence="3" id="KW-0813">Transport</keyword>
<dbReference type="PANTHER" id="PTHR30386:SF19">
    <property type="entry name" value="MULTIDRUG EXPORT PROTEIN EMRA-RELATED"/>
    <property type="match status" value="1"/>
</dbReference>
<evidence type="ECO:0000313" key="14">
    <source>
        <dbReference type="Proteomes" id="UP000248395"/>
    </source>
</evidence>
<dbReference type="GO" id="GO:1990961">
    <property type="term" value="P:xenobiotic detoxification by transmembrane export across the plasma membrane"/>
    <property type="evidence" value="ECO:0007669"/>
    <property type="project" value="UniProtKB-ARBA"/>
</dbReference>